<name>A0A1N7BJR2_9EURY</name>
<dbReference type="Proteomes" id="UP000186914">
    <property type="component" value="Unassembled WGS sequence"/>
</dbReference>
<sequence>MRNLSEAKPLLSISVGLLLLLNPLYIGSLHLDDPTYRYERVGIEFTDGGYQTDEQSTLGLEQIDSDVACLRGYPTHSCQLERYLYNDGNATVPTNYRFSGVDRDYSAVFVNGQFYESWGIEQNETWYMSLKPARKRRP</sequence>
<organism evidence="1 2">
    <name type="scientific">Haladaptatus litoreus</name>
    <dbReference type="NCBI Taxonomy" id="553468"/>
    <lineage>
        <taxon>Archaea</taxon>
        <taxon>Methanobacteriati</taxon>
        <taxon>Methanobacteriota</taxon>
        <taxon>Stenosarchaea group</taxon>
        <taxon>Halobacteria</taxon>
        <taxon>Halobacteriales</taxon>
        <taxon>Haladaptataceae</taxon>
        <taxon>Haladaptatus</taxon>
    </lineage>
</organism>
<evidence type="ECO:0000313" key="1">
    <source>
        <dbReference type="EMBL" id="SIR51597.1"/>
    </source>
</evidence>
<gene>
    <name evidence="1" type="ORF">SAMN05421858_2597</name>
</gene>
<dbReference type="AlphaFoldDB" id="A0A1N7BJR2"/>
<keyword evidence="2" id="KW-1185">Reference proteome</keyword>
<protein>
    <submittedName>
        <fullName evidence="1">Uncharacterized protein</fullName>
    </submittedName>
</protein>
<evidence type="ECO:0000313" key="2">
    <source>
        <dbReference type="Proteomes" id="UP000186914"/>
    </source>
</evidence>
<reference evidence="2" key="1">
    <citation type="submission" date="2017-01" db="EMBL/GenBank/DDBJ databases">
        <authorList>
            <person name="Varghese N."/>
            <person name="Submissions S."/>
        </authorList>
    </citation>
    <scope>NUCLEOTIDE SEQUENCE [LARGE SCALE GENOMIC DNA]</scope>
    <source>
        <strain evidence="2">CGMCC 1.7737</strain>
    </source>
</reference>
<dbReference type="OrthoDB" id="238674at2157"/>
<dbReference type="RefSeq" id="WP_076430613.1">
    <property type="nucleotide sequence ID" value="NZ_FTNO01000002.1"/>
</dbReference>
<accession>A0A1N7BJR2</accession>
<proteinExistence type="predicted"/>
<dbReference type="EMBL" id="FTNO01000002">
    <property type="protein sequence ID" value="SIR51597.1"/>
    <property type="molecule type" value="Genomic_DNA"/>
</dbReference>